<dbReference type="RefSeq" id="WP_036190874.1">
    <property type="nucleotide sequence ID" value="NZ_JMQN01000050.1"/>
</dbReference>
<dbReference type="STRING" id="1232683.ADIMK_3461"/>
<protein>
    <submittedName>
        <fullName evidence="3">Isochorismatase</fullName>
        <ecNumber evidence="3">3.3.2.1</ecNumber>
    </submittedName>
</protein>
<dbReference type="eggNOG" id="COG1335">
    <property type="taxonomic scope" value="Bacteria"/>
</dbReference>
<dbReference type="PATRIC" id="fig|1232683.4.peg.3405"/>
<dbReference type="Pfam" id="PF00857">
    <property type="entry name" value="Isochorismatase"/>
    <property type="match status" value="1"/>
</dbReference>
<dbReference type="InterPro" id="IPR000868">
    <property type="entry name" value="Isochorismatase-like_dom"/>
</dbReference>
<gene>
    <name evidence="3" type="ORF">ADIMK_3461</name>
</gene>
<dbReference type="GO" id="GO:0008908">
    <property type="term" value="F:isochorismatase activity"/>
    <property type="evidence" value="ECO:0007669"/>
    <property type="project" value="UniProtKB-EC"/>
</dbReference>
<comment type="caution">
    <text evidence="3">The sequence shown here is derived from an EMBL/GenBank/DDBJ whole genome shotgun (WGS) entry which is preliminary data.</text>
</comment>
<evidence type="ECO:0000313" key="4">
    <source>
        <dbReference type="Proteomes" id="UP000028252"/>
    </source>
</evidence>
<dbReference type="CDD" id="cd01014">
    <property type="entry name" value="nicotinamidase_related"/>
    <property type="match status" value="1"/>
</dbReference>
<dbReference type="SUPFAM" id="SSF52499">
    <property type="entry name" value="Isochorismatase-like hydrolases"/>
    <property type="match status" value="1"/>
</dbReference>
<evidence type="ECO:0000259" key="2">
    <source>
        <dbReference type="Pfam" id="PF00857"/>
    </source>
</evidence>
<reference evidence="3 4" key="1">
    <citation type="submission" date="2014-04" db="EMBL/GenBank/DDBJ databases">
        <title>Marinobacterium kochiensis sp. nov., isolated from sediment sample collected from Kochi backwaters in Kerala, India.</title>
        <authorList>
            <person name="Singh A."/>
            <person name="Pinnaka A.K."/>
        </authorList>
    </citation>
    <scope>NUCLEOTIDE SEQUENCE [LARGE SCALE GENOMIC DNA]</scope>
    <source>
        <strain evidence="3 4">AK27</strain>
    </source>
</reference>
<dbReference type="InterPro" id="IPR036380">
    <property type="entry name" value="Isochorismatase-like_sf"/>
</dbReference>
<feature type="domain" description="Isochorismatase-like" evidence="2">
    <location>
        <begin position="12"/>
        <end position="169"/>
    </location>
</feature>
<organism evidence="3 4">
    <name type="scientific">Marinobacterium lacunae</name>
    <dbReference type="NCBI Taxonomy" id="1232683"/>
    <lineage>
        <taxon>Bacteria</taxon>
        <taxon>Pseudomonadati</taxon>
        <taxon>Pseudomonadota</taxon>
        <taxon>Gammaproteobacteria</taxon>
        <taxon>Oceanospirillales</taxon>
        <taxon>Oceanospirillaceae</taxon>
        <taxon>Marinobacterium</taxon>
    </lineage>
</organism>
<dbReference type="EC" id="3.3.2.1" evidence="3"/>
<dbReference type="Proteomes" id="UP000028252">
    <property type="component" value="Unassembled WGS sequence"/>
</dbReference>
<proteinExistence type="predicted"/>
<dbReference type="InterPro" id="IPR050272">
    <property type="entry name" value="Isochorismatase-like_hydrls"/>
</dbReference>
<dbReference type="EMBL" id="JMQN01000050">
    <property type="protein sequence ID" value="KEA62321.1"/>
    <property type="molecule type" value="Genomic_DNA"/>
</dbReference>
<keyword evidence="1 3" id="KW-0378">Hydrolase</keyword>
<evidence type="ECO:0000313" key="3">
    <source>
        <dbReference type="EMBL" id="KEA62321.1"/>
    </source>
</evidence>
<dbReference type="PANTHER" id="PTHR43540:SF15">
    <property type="entry name" value="BLR5631 PROTEIN"/>
    <property type="match status" value="1"/>
</dbReference>
<keyword evidence="4" id="KW-1185">Reference proteome</keyword>
<evidence type="ECO:0000256" key="1">
    <source>
        <dbReference type="ARBA" id="ARBA00022801"/>
    </source>
</evidence>
<dbReference type="PANTHER" id="PTHR43540">
    <property type="entry name" value="PEROXYUREIDOACRYLATE/UREIDOACRYLATE AMIDOHYDROLASE-RELATED"/>
    <property type="match status" value="1"/>
</dbReference>
<name>A0A081FUW6_9GAMM</name>
<sequence>MTPSSNTTSRRALIVIDLQNDYFHDGHYPLWNSETTLDHVTYAIRNAQAVGDTVILVQHVAKGPSPLFNPGTSGVQIHPTVLKQVPNATIITKSHADSFIDTDLQQQLSERGINELLICGMMTQNCITHTALSPLAGHYHVSVVGDCCTSVDEIIHKVALRALSDRISVVDLKEVFQG</sequence>
<accession>A0A081FUW6</accession>
<dbReference type="AlphaFoldDB" id="A0A081FUW6"/>
<dbReference type="OrthoDB" id="1157330at2"/>
<dbReference type="Gene3D" id="3.40.50.850">
    <property type="entry name" value="Isochorismatase-like"/>
    <property type="match status" value="1"/>
</dbReference>